<feature type="compositionally biased region" description="Basic and acidic residues" evidence="13">
    <location>
        <begin position="38"/>
        <end position="53"/>
    </location>
</feature>
<evidence type="ECO:0000256" key="2">
    <source>
        <dbReference type="ARBA" id="ARBA00009054"/>
    </source>
</evidence>
<evidence type="ECO:0000313" key="15">
    <source>
        <dbReference type="Proteomes" id="UP000243342"/>
    </source>
</evidence>
<feature type="compositionally biased region" description="Acidic residues" evidence="13">
    <location>
        <begin position="203"/>
        <end position="213"/>
    </location>
</feature>
<name>A0A1J7BCX6_9ACTN</name>
<organism evidence="14 15">
    <name type="scientific">Mangrovactinospora gilvigrisea</name>
    <dbReference type="NCBI Taxonomy" id="1428644"/>
    <lineage>
        <taxon>Bacteria</taxon>
        <taxon>Bacillati</taxon>
        <taxon>Actinomycetota</taxon>
        <taxon>Actinomycetes</taxon>
        <taxon>Kitasatosporales</taxon>
        <taxon>Streptomycetaceae</taxon>
        <taxon>Mangrovactinospora</taxon>
    </lineage>
</organism>
<dbReference type="InterPro" id="IPR013805">
    <property type="entry name" value="GrpE_CC"/>
</dbReference>
<dbReference type="Gene3D" id="2.30.22.10">
    <property type="entry name" value="Head domain of nucleotide exchange factor GrpE"/>
    <property type="match status" value="1"/>
</dbReference>
<evidence type="ECO:0000256" key="10">
    <source>
        <dbReference type="HAMAP-Rule" id="MF_01151"/>
    </source>
</evidence>
<evidence type="ECO:0000256" key="9">
    <source>
        <dbReference type="ARBA" id="ARBA00076414"/>
    </source>
</evidence>
<dbReference type="GO" id="GO:0006457">
    <property type="term" value="P:protein folding"/>
    <property type="evidence" value="ECO:0007669"/>
    <property type="project" value="InterPro"/>
</dbReference>
<dbReference type="PANTHER" id="PTHR21237">
    <property type="entry name" value="GRPE PROTEIN"/>
    <property type="match status" value="1"/>
</dbReference>
<comment type="subunit">
    <text evidence="3 10">Homodimer.</text>
</comment>
<dbReference type="PROSITE" id="PS01071">
    <property type="entry name" value="GRPE"/>
    <property type="match status" value="1"/>
</dbReference>
<evidence type="ECO:0000256" key="5">
    <source>
        <dbReference type="ARBA" id="ARBA00023016"/>
    </source>
</evidence>
<proteinExistence type="inferred from homology"/>
<comment type="similarity">
    <text evidence="2 10 12">Belongs to the GrpE family.</text>
</comment>
<dbReference type="HAMAP" id="MF_01151">
    <property type="entry name" value="GrpE"/>
    <property type="match status" value="1"/>
</dbReference>
<feature type="compositionally biased region" description="Basic and acidic residues" evidence="13">
    <location>
        <begin position="214"/>
        <end position="232"/>
    </location>
</feature>
<dbReference type="RefSeq" id="WP_071657457.1">
    <property type="nucleotide sequence ID" value="NZ_MLCF01000085.1"/>
</dbReference>
<dbReference type="GO" id="GO:0051082">
    <property type="term" value="F:unfolded protein binding"/>
    <property type="evidence" value="ECO:0007669"/>
    <property type="project" value="TreeGrafter"/>
</dbReference>
<dbReference type="GO" id="GO:0051087">
    <property type="term" value="F:protein-folding chaperone binding"/>
    <property type="evidence" value="ECO:0007669"/>
    <property type="project" value="InterPro"/>
</dbReference>
<feature type="compositionally biased region" description="Low complexity" evidence="13">
    <location>
        <begin position="22"/>
        <end position="36"/>
    </location>
</feature>
<evidence type="ECO:0000256" key="8">
    <source>
        <dbReference type="ARBA" id="ARBA00072274"/>
    </source>
</evidence>
<protein>
    <recommendedName>
        <fullName evidence="8 10">Protein GrpE</fullName>
    </recommendedName>
    <alternativeName>
        <fullName evidence="9 10">HSP-70 cofactor</fullName>
    </alternativeName>
</protein>
<dbReference type="InterPro" id="IPR009012">
    <property type="entry name" value="GrpE_head"/>
</dbReference>
<dbReference type="STRING" id="1428644.BIV57_15495"/>
<evidence type="ECO:0000256" key="1">
    <source>
        <dbReference type="ARBA" id="ARBA00004496"/>
    </source>
</evidence>
<evidence type="ECO:0000256" key="6">
    <source>
        <dbReference type="ARBA" id="ARBA00023186"/>
    </source>
</evidence>
<feature type="region of interest" description="Disordered" evidence="13">
    <location>
        <begin position="1"/>
        <end position="53"/>
    </location>
</feature>
<evidence type="ECO:0000256" key="4">
    <source>
        <dbReference type="ARBA" id="ARBA00022490"/>
    </source>
</evidence>
<comment type="caution">
    <text evidence="14">The sequence shown here is derived from an EMBL/GenBank/DDBJ whole genome shotgun (WGS) entry which is preliminary data.</text>
</comment>
<sequence>MTEETQGVPSEPDAPKDGTGNGSSASAGKAGAGEAPGADDKGKASKRRVAELEQEAERLRKQLAERTGDLQRLQAEYQNYRKRVERDRQTVKEVAVAAVLSDLLPILDDIGRAREHNELVGGFKSVGESTEATAAKLGLEKFGEEGEPFDPTIHEALMHSYSADVEETTCVQILQPGYRLGERVLRPARVAVAEPQPGAEKSESEEAAEPAEAEETKANGKDADKPSDENGD</sequence>
<dbReference type="SUPFAM" id="SSF58014">
    <property type="entry name" value="Coiled-coil domain of nucleotide exchange factor GrpE"/>
    <property type="match status" value="1"/>
</dbReference>
<evidence type="ECO:0000256" key="7">
    <source>
        <dbReference type="ARBA" id="ARBA00053401"/>
    </source>
</evidence>
<evidence type="ECO:0000256" key="11">
    <source>
        <dbReference type="RuleBase" id="RU000639"/>
    </source>
</evidence>
<dbReference type="GO" id="GO:0005737">
    <property type="term" value="C:cytoplasm"/>
    <property type="evidence" value="ECO:0007669"/>
    <property type="project" value="UniProtKB-SubCell"/>
</dbReference>
<dbReference type="GO" id="GO:0042803">
    <property type="term" value="F:protein homodimerization activity"/>
    <property type="evidence" value="ECO:0007669"/>
    <property type="project" value="InterPro"/>
</dbReference>
<dbReference type="OrthoDB" id="5191115at2"/>
<dbReference type="FunFam" id="2.30.22.10:FF:000001">
    <property type="entry name" value="Protein GrpE"/>
    <property type="match status" value="1"/>
</dbReference>
<comment type="function">
    <text evidence="7 10 11">Participates actively in the response to hyperosmotic and heat shock by preventing the aggregation of stress-denatured proteins, in association with DnaK and GrpE. It is the nucleotide exchange factor for DnaK and may function as a thermosensor. Unfolded proteins bind initially to DnaJ; upon interaction with the DnaJ-bound protein, DnaK hydrolyzes its bound ATP, resulting in the formation of a stable complex. GrpE releases ADP from DnaK; ATP binding to DnaK triggers the release of the substrate protein, thus completing the reaction cycle. Several rounds of ATP-dependent interactions between DnaJ, DnaK and GrpE are required for fully efficient folding.</text>
</comment>
<dbReference type="SUPFAM" id="SSF51064">
    <property type="entry name" value="Head domain of nucleotide exchange factor GrpE"/>
    <property type="match status" value="1"/>
</dbReference>
<dbReference type="PANTHER" id="PTHR21237:SF23">
    <property type="entry name" value="GRPE PROTEIN HOMOLOG, MITOCHONDRIAL"/>
    <property type="match status" value="1"/>
</dbReference>
<evidence type="ECO:0000256" key="3">
    <source>
        <dbReference type="ARBA" id="ARBA00011738"/>
    </source>
</evidence>
<dbReference type="AlphaFoldDB" id="A0A1J7BCX6"/>
<dbReference type="Pfam" id="PF01025">
    <property type="entry name" value="GrpE"/>
    <property type="match status" value="1"/>
</dbReference>
<evidence type="ECO:0000256" key="13">
    <source>
        <dbReference type="SAM" id="MobiDB-lite"/>
    </source>
</evidence>
<dbReference type="InterPro" id="IPR000740">
    <property type="entry name" value="GrpE"/>
</dbReference>
<gene>
    <name evidence="10" type="primary">grpE</name>
    <name evidence="14" type="ORF">BIV57_15495</name>
</gene>
<dbReference type="Proteomes" id="UP000243342">
    <property type="component" value="Unassembled WGS sequence"/>
</dbReference>
<dbReference type="PRINTS" id="PR00773">
    <property type="entry name" value="GRPEPROTEIN"/>
</dbReference>
<dbReference type="CDD" id="cd00446">
    <property type="entry name" value="GrpE"/>
    <property type="match status" value="1"/>
</dbReference>
<feature type="region of interest" description="Disordered" evidence="13">
    <location>
        <begin position="191"/>
        <end position="232"/>
    </location>
</feature>
<dbReference type="GO" id="GO:0000774">
    <property type="term" value="F:adenyl-nucleotide exchange factor activity"/>
    <property type="evidence" value="ECO:0007669"/>
    <property type="project" value="InterPro"/>
</dbReference>
<keyword evidence="5 10" id="KW-0346">Stress response</keyword>
<accession>A0A1J7BCX6</accession>
<keyword evidence="6 10" id="KW-0143">Chaperone</keyword>
<dbReference type="Gene3D" id="3.90.20.20">
    <property type="match status" value="1"/>
</dbReference>
<keyword evidence="15" id="KW-1185">Reference proteome</keyword>
<evidence type="ECO:0000313" key="14">
    <source>
        <dbReference type="EMBL" id="OIV36559.1"/>
    </source>
</evidence>
<keyword evidence="4 10" id="KW-0963">Cytoplasm</keyword>
<dbReference type="NCBIfam" id="NF010760">
    <property type="entry name" value="PRK14163.1"/>
    <property type="match status" value="1"/>
</dbReference>
<reference evidence="14 15" key="1">
    <citation type="submission" date="2016-10" db="EMBL/GenBank/DDBJ databases">
        <title>Genome sequence of Streptomyces gilvigriseus MUSC 26.</title>
        <authorList>
            <person name="Lee L.-H."/>
            <person name="Ser H.-L."/>
        </authorList>
    </citation>
    <scope>NUCLEOTIDE SEQUENCE [LARGE SCALE GENOMIC DNA]</scope>
    <source>
        <strain evidence="14 15">MUSC 26</strain>
    </source>
</reference>
<evidence type="ECO:0000256" key="12">
    <source>
        <dbReference type="RuleBase" id="RU004478"/>
    </source>
</evidence>
<comment type="subcellular location">
    <subcellularLocation>
        <location evidence="1 10">Cytoplasm</location>
    </subcellularLocation>
</comment>
<dbReference type="EMBL" id="MLCF01000085">
    <property type="protein sequence ID" value="OIV36559.1"/>
    <property type="molecule type" value="Genomic_DNA"/>
</dbReference>